<dbReference type="Gene3D" id="1.10.510.10">
    <property type="entry name" value="Transferase(Phosphotransferase) domain 1"/>
    <property type="match status" value="1"/>
</dbReference>
<gene>
    <name evidence="2" type="ORF">GCM10009533_71490</name>
</gene>
<feature type="domain" description="Aminoglycoside phosphotransferase" evidence="1">
    <location>
        <begin position="17"/>
        <end position="262"/>
    </location>
</feature>
<organism evidence="2 3">
    <name type="scientific">Saccharopolyspora erythraea</name>
    <name type="common">Streptomyces erythraeus</name>
    <dbReference type="NCBI Taxonomy" id="1836"/>
    <lineage>
        <taxon>Bacteria</taxon>
        <taxon>Bacillati</taxon>
        <taxon>Actinomycetota</taxon>
        <taxon>Actinomycetes</taxon>
        <taxon>Pseudonocardiales</taxon>
        <taxon>Pseudonocardiaceae</taxon>
        <taxon>Saccharopolyspora</taxon>
    </lineage>
</organism>
<dbReference type="InterPro" id="IPR002575">
    <property type="entry name" value="Aminoglycoside_PTrfase"/>
</dbReference>
<evidence type="ECO:0000313" key="3">
    <source>
        <dbReference type="Proteomes" id="UP001500729"/>
    </source>
</evidence>
<protein>
    <recommendedName>
        <fullName evidence="1">Aminoglycoside phosphotransferase domain-containing protein</fullName>
    </recommendedName>
</protein>
<name>A0ABN1EFI0_SACER</name>
<comment type="caution">
    <text evidence="2">The sequence shown here is derived from an EMBL/GenBank/DDBJ whole genome shotgun (WGS) entry which is preliminary data.</text>
</comment>
<dbReference type="Gene3D" id="1.20.58.840">
    <property type="match status" value="1"/>
</dbReference>
<dbReference type="Pfam" id="PF01636">
    <property type="entry name" value="APH"/>
    <property type="match status" value="1"/>
</dbReference>
<proteinExistence type="predicted"/>
<dbReference type="RefSeq" id="WP_009951387.1">
    <property type="nucleotide sequence ID" value="NZ_JABNNH010000001.1"/>
</dbReference>
<sequence length="310" mass="33726">MEEFGIRATTTVYVPVGFGDHHWEAGDGDGRRWFVTVSDLEHKEHCGRGATAALDGLRRAMGTAVSLHEGGLDFVVAPLRSAGGDPVVALDDRYAMSVFPFVTGESGEFGQEMAAERRNQVLDMLAALHARTPPERTPRAVLDPAGRAGMEAALGELPGVWEGGPFAEPARELVAEHAALLRDRLVDFDRLADAVRARGARHVVTHGEPHPGNLLAREDGYRLVDWDTVGLAVPERDLSVVSGDPAALARYVEVTGRELDADALALYRLRWDLVDVAEFVAWFRGPHERTSDTETAWKGFTETVDRLGSG</sequence>
<dbReference type="EMBL" id="BAAAGS010000120">
    <property type="protein sequence ID" value="GAA0565548.1"/>
    <property type="molecule type" value="Genomic_DNA"/>
</dbReference>
<accession>A0ABN1EFI0</accession>
<reference evidence="2 3" key="1">
    <citation type="journal article" date="2019" name="Int. J. Syst. Evol. Microbiol.">
        <title>The Global Catalogue of Microorganisms (GCM) 10K type strain sequencing project: providing services to taxonomists for standard genome sequencing and annotation.</title>
        <authorList>
            <consortium name="The Broad Institute Genomics Platform"/>
            <consortium name="The Broad Institute Genome Sequencing Center for Infectious Disease"/>
            <person name="Wu L."/>
            <person name="Ma J."/>
        </authorList>
    </citation>
    <scope>NUCLEOTIDE SEQUENCE [LARGE SCALE GENOMIC DNA]</scope>
    <source>
        <strain evidence="2 3">JCM 10303</strain>
    </source>
</reference>
<evidence type="ECO:0000313" key="2">
    <source>
        <dbReference type="EMBL" id="GAA0565548.1"/>
    </source>
</evidence>
<keyword evidence="3" id="KW-1185">Reference proteome</keyword>
<dbReference type="SUPFAM" id="SSF56112">
    <property type="entry name" value="Protein kinase-like (PK-like)"/>
    <property type="match status" value="1"/>
</dbReference>
<dbReference type="InterPro" id="IPR011009">
    <property type="entry name" value="Kinase-like_dom_sf"/>
</dbReference>
<dbReference type="Proteomes" id="UP001500729">
    <property type="component" value="Unassembled WGS sequence"/>
</dbReference>
<evidence type="ECO:0000259" key="1">
    <source>
        <dbReference type="Pfam" id="PF01636"/>
    </source>
</evidence>